<reference evidence="6" key="2">
    <citation type="submission" date="2023-07" db="EMBL/GenBank/DDBJ databases">
        <title>Duganella aceri sp. nov., isolated from tree sap.</title>
        <authorList>
            <person name="Kim I.S."/>
        </authorList>
    </citation>
    <scope>NUCLEOTIDE SEQUENCE [LARGE SCALE GENOMIC DNA]</scope>
    <source>
        <strain evidence="6">SAP-35</strain>
    </source>
</reference>
<evidence type="ECO:0000256" key="1">
    <source>
        <dbReference type="SAM" id="Phobius"/>
    </source>
</evidence>
<reference evidence="5 6" key="1">
    <citation type="submission" date="2020-01" db="EMBL/GenBank/DDBJ databases">
        <authorList>
            <person name="Lee S.D."/>
        </authorList>
    </citation>
    <scope>NUCLEOTIDE SEQUENCE [LARGE SCALE GENOMIC DNA]</scope>
    <source>
        <strain evidence="5 6">SAP-35</strain>
    </source>
</reference>
<dbReference type="NCBIfam" id="TIGR00229">
    <property type="entry name" value="sensory_box"/>
    <property type="match status" value="1"/>
</dbReference>
<dbReference type="SUPFAM" id="SSF55785">
    <property type="entry name" value="PYP-like sensor domain (PAS domain)"/>
    <property type="match status" value="1"/>
</dbReference>
<dbReference type="InterPro" id="IPR043128">
    <property type="entry name" value="Rev_trsase/Diguanyl_cyclase"/>
</dbReference>
<sequence length="717" mass="79251">MSTTDRTARPRLATLVTVGVSAIVLLTVLSLLVLVDHFAIDYAEREAGQRLQQLSWQMRDALNRVIQKATGDVALLTALPQIRDAQSPAETRKVLESLQKTFPDYAWIGMANPDGTVYAATQGLLEGVDVSGRDWFKGGQDKLYAGDFHPAVLLGKKLPQSSDPWRFVDAAGPVQRADGSYRGVLCVHMSWGWARRLAHNILAPADKQYSADIFVVRGDGTVVLGPKGMEEQKIVNSSLALSQAGATGSLKETWGDERRYLTGYSLSGQKGDPATLSWSVLVRQPEDLALAGARALERQILLLGAVLGVVLALAAAVVARRLTTPLNALSKNIEQRLSMPANAADAAPPELVPVDSYHEVQVLSRALAELLRNEEVHLGTLRALNEKLETTVAERTREIARKALQLERALAQEQSTQQLLQERAAELRAILDNAHDAFIALDPGGVVLDWNRQAERLLGWSRAEVIGQPLGAMVLPPLLRRAYERDMRQLAEAGAGTESVLNRRIELTLHNREGKELSVEISLAYVPRSSGHLFIAFLHDISERRSLFASMEAMALRDTLTGLPNRRALMQTLDEALQRANRLRQSCAVFFLDLDRFKQVNDRYGHEEGDELLRQFAERVRQTVRKTDTVGRLAGDEFIVILEMLHSDDDAQETADKLRPVLQQPFVLKTATVMLGASIGIAIHHPDDPADIEMLLGRADRAMYVNKQQGAQQRARR</sequence>
<dbReference type="Pfam" id="PF00989">
    <property type="entry name" value="PAS"/>
    <property type="match status" value="1"/>
</dbReference>
<evidence type="ECO:0000259" key="2">
    <source>
        <dbReference type="PROSITE" id="PS50112"/>
    </source>
</evidence>
<dbReference type="InterPro" id="IPR035965">
    <property type="entry name" value="PAS-like_dom_sf"/>
</dbReference>
<name>A0ABX0FHQ5_9BURK</name>
<feature type="transmembrane region" description="Helical" evidence="1">
    <location>
        <begin position="12"/>
        <end position="35"/>
    </location>
</feature>
<dbReference type="SUPFAM" id="SSF55073">
    <property type="entry name" value="Nucleotide cyclase"/>
    <property type="match status" value="1"/>
</dbReference>
<dbReference type="PANTHER" id="PTHR44757">
    <property type="entry name" value="DIGUANYLATE CYCLASE DGCP"/>
    <property type="match status" value="1"/>
</dbReference>
<dbReference type="RefSeq" id="WP_166100538.1">
    <property type="nucleotide sequence ID" value="NZ_JAADJT010000003.1"/>
</dbReference>
<evidence type="ECO:0000313" key="5">
    <source>
        <dbReference type="EMBL" id="NGZ84044.1"/>
    </source>
</evidence>
<dbReference type="PROSITE" id="PS50113">
    <property type="entry name" value="PAC"/>
    <property type="match status" value="1"/>
</dbReference>
<dbReference type="CDD" id="cd18774">
    <property type="entry name" value="PDC2_HK_sensor"/>
    <property type="match status" value="1"/>
</dbReference>
<dbReference type="EMBL" id="JAADJT010000003">
    <property type="protein sequence ID" value="NGZ84044.1"/>
    <property type="molecule type" value="Genomic_DNA"/>
</dbReference>
<evidence type="ECO:0000259" key="4">
    <source>
        <dbReference type="PROSITE" id="PS50887"/>
    </source>
</evidence>
<feature type="transmembrane region" description="Helical" evidence="1">
    <location>
        <begin position="300"/>
        <end position="319"/>
    </location>
</feature>
<comment type="caution">
    <text evidence="5">The sequence shown here is derived from an EMBL/GenBank/DDBJ whole genome shotgun (WGS) entry which is preliminary data.</text>
</comment>
<dbReference type="CDD" id="cd01949">
    <property type="entry name" value="GGDEF"/>
    <property type="match status" value="1"/>
</dbReference>
<dbReference type="CDD" id="cd00130">
    <property type="entry name" value="PAS"/>
    <property type="match status" value="1"/>
</dbReference>
<organism evidence="5 6">
    <name type="scientific">Duganella aceris</name>
    <dbReference type="NCBI Taxonomy" id="2703883"/>
    <lineage>
        <taxon>Bacteria</taxon>
        <taxon>Pseudomonadati</taxon>
        <taxon>Pseudomonadota</taxon>
        <taxon>Betaproteobacteria</taxon>
        <taxon>Burkholderiales</taxon>
        <taxon>Oxalobacteraceae</taxon>
        <taxon>Telluria group</taxon>
        <taxon>Duganella</taxon>
    </lineage>
</organism>
<dbReference type="InterPro" id="IPR000700">
    <property type="entry name" value="PAS-assoc_C"/>
</dbReference>
<dbReference type="Gene3D" id="3.30.450.20">
    <property type="entry name" value="PAS domain"/>
    <property type="match status" value="2"/>
</dbReference>
<evidence type="ECO:0000259" key="3">
    <source>
        <dbReference type="PROSITE" id="PS50113"/>
    </source>
</evidence>
<keyword evidence="1" id="KW-0472">Membrane</keyword>
<keyword evidence="1" id="KW-1133">Transmembrane helix</keyword>
<dbReference type="Proteomes" id="UP000666369">
    <property type="component" value="Unassembled WGS sequence"/>
</dbReference>
<dbReference type="InterPro" id="IPR029787">
    <property type="entry name" value="Nucleotide_cyclase"/>
</dbReference>
<proteinExistence type="predicted"/>
<dbReference type="PROSITE" id="PS50887">
    <property type="entry name" value="GGDEF"/>
    <property type="match status" value="1"/>
</dbReference>
<dbReference type="SMART" id="SM00267">
    <property type="entry name" value="GGDEF"/>
    <property type="match status" value="1"/>
</dbReference>
<dbReference type="Gene3D" id="3.30.70.270">
    <property type="match status" value="1"/>
</dbReference>
<dbReference type="Pfam" id="PF00990">
    <property type="entry name" value="GGDEF"/>
    <property type="match status" value="1"/>
</dbReference>
<dbReference type="InterPro" id="IPR000014">
    <property type="entry name" value="PAS"/>
</dbReference>
<keyword evidence="1" id="KW-0812">Transmembrane</keyword>
<feature type="domain" description="GGDEF" evidence="4">
    <location>
        <begin position="585"/>
        <end position="717"/>
    </location>
</feature>
<dbReference type="InterPro" id="IPR000160">
    <property type="entry name" value="GGDEF_dom"/>
</dbReference>
<dbReference type="InterPro" id="IPR013767">
    <property type="entry name" value="PAS_fold"/>
</dbReference>
<dbReference type="InterPro" id="IPR052155">
    <property type="entry name" value="Biofilm_reg_signaling"/>
</dbReference>
<keyword evidence="6" id="KW-1185">Reference proteome</keyword>
<dbReference type="NCBIfam" id="TIGR00254">
    <property type="entry name" value="GGDEF"/>
    <property type="match status" value="1"/>
</dbReference>
<accession>A0ABX0FHQ5</accession>
<dbReference type="SMART" id="SM00091">
    <property type="entry name" value="PAS"/>
    <property type="match status" value="1"/>
</dbReference>
<gene>
    <name evidence="5" type="ORF">GW587_07225</name>
</gene>
<feature type="domain" description="PAC" evidence="3">
    <location>
        <begin position="503"/>
        <end position="553"/>
    </location>
</feature>
<feature type="domain" description="PAS" evidence="2">
    <location>
        <begin position="423"/>
        <end position="504"/>
    </location>
</feature>
<dbReference type="PROSITE" id="PS50112">
    <property type="entry name" value="PAS"/>
    <property type="match status" value="1"/>
</dbReference>
<protein>
    <submittedName>
        <fullName evidence="5">Diguanylate cyclase</fullName>
    </submittedName>
</protein>
<dbReference type="PANTHER" id="PTHR44757:SF2">
    <property type="entry name" value="BIOFILM ARCHITECTURE MAINTENANCE PROTEIN MBAA"/>
    <property type="match status" value="1"/>
</dbReference>
<evidence type="ECO:0000313" key="6">
    <source>
        <dbReference type="Proteomes" id="UP000666369"/>
    </source>
</evidence>